<protein>
    <submittedName>
        <fullName evidence="1">Uncharacterized protein</fullName>
    </submittedName>
</protein>
<evidence type="ECO:0000313" key="1">
    <source>
        <dbReference type="EMBL" id="KAK3946537.1"/>
    </source>
</evidence>
<proteinExistence type="predicted"/>
<keyword evidence="2" id="KW-1185">Reference proteome</keyword>
<reference evidence="1" key="1">
    <citation type="journal article" date="2023" name="Mol. Phylogenet. Evol.">
        <title>Genome-scale phylogeny and comparative genomics of the fungal order Sordariales.</title>
        <authorList>
            <person name="Hensen N."/>
            <person name="Bonometti L."/>
            <person name="Westerberg I."/>
            <person name="Brannstrom I.O."/>
            <person name="Guillou S."/>
            <person name="Cros-Aarteil S."/>
            <person name="Calhoun S."/>
            <person name="Haridas S."/>
            <person name="Kuo A."/>
            <person name="Mondo S."/>
            <person name="Pangilinan J."/>
            <person name="Riley R."/>
            <person name="LaButti K."/>
            <person name="Andreopoulos B."/>
            <person name="Lipzen A."/>
            <person name="Chen C."/>
            <person name="Yan M."/>
            <person name="Daum C."/>
            <person name="Ng V."/>
            <person name="Clum A."/>
            <person name="Steindorff A."/>
            <person name="Ohm R.A."/>
            <person name="Martin F."/>
            <person name="Silar P."/>
            <person name="Natvig D.O."/>
            <person name="Lalanne C."/>
            <person name="Gautier V."/>
            <person name="Ament-Velasquez S.L."/>
            <person name="Kruys A."/>
            <person name="Hutchinson M.I."/>
            <person name="Powell A.J."/>
            <person name="Barry K."/>
            <person name="Miller A.N."/>
            <person name="Grigoriev I.V."/>
            <person name="Debuchy R."/>
            <person name="Gladieux P."/>
            <person name="Hiltunen Thoren M."/>
            <person name="Johannesson H."/>
        </authorList>
    </citation>
    <scope>NUCLEOTIDE SEQUENCE</scope>
    <source>
        <strain evidence="1">CBS 626.80</strain>
    </source>
</reference>
<dbReference type="AlphaFoldDB" id="A0AAN6NIM6"/>
<dbReference type="EMBL" id="MU859782">
    <property type="protein sequence ID" value="KAK3946537.1"/>
    <property type="molecule type" value="Genomic_DNA"/>
</dbReference>
<dbReference type="Proteomes" id="UP001303222">
    <property type="component" value="Unassembled WGS sequence"/>
</dbReference>
<sequence length="79" mass="8813">MPPSTQKCNDPARCELSPEIRNALERFSLPHKCQFVEAKRLLVDKIVGTVLDNTSSSVTAVLQNELEKWGSETKARRSG</sequence>
<evidence type="ECO:0000313" key="2">
    <source>
        <dbReference type="Proteomes" id="UP001303222"/>
    </source>
</evidence>
<reference evidence="1" key="2">
    <citation type="submission" date="2023-06" db="EMBL/GenBank/DDBJ databases">
        <authorList>
            <consortium name="Lawrence Berkeley National Laboratory"/>
            <person name="Mondo S.J."/>
            <person name="Hensen N."/>
            <person name="Bonometti L."/>
            <person name="Westerberg I."/>
            <person name="Brannstrom I.O."/>
            <person name="Guillou S."/>
            <person name="Cros-Aarteil S."/>
            <person name="Calhoun S."/>
            <person name="Haridas S."/>
            <person name="Kuo A."/>
            <person name="Pangilinan J."/>
            <person name="Riley R."/>
            <person name="Labutti K."/>
            <person name="Andreopoulos B."/>
            <person name="Lipzen A."/>
            <person name="Chen C."/>
            <person name="Yanf M."/>
            <person name="Daum C."/>
            <person name="Ng V."/>
            <person name="Clum A."/>
            <person name="Steindorff A."/>
            <person name="Ohm R."/>
            <person name="Martin F."/>
            <person name="Silar P."/>
            <person name="Natvig D."/>
            <person name="Lalanne C."/>
            <person name="Gautier V."/>
            <person name="Ament-Velasquez S.L."/>
            <person name="Kruys A."/>
            <person name="Hutchinson M.I."/>
            <person name="Powell A.J."/>
            <person name="Barry K."/>
            <person name="Miller A.N."/>
            <person name="Grigoriev I.V."/>
            <person name="Debuchy R."/>
            <person name="Gladieux P."/>
            <person name="Thoren M.H."/>
            <person name="Johannesson H."/>
        </authorList>
    </citation>
    <scope>NUCLEOTIDE SEQUENCE</scope>
    <source>
        <strain evidence="1">CBS 626.80</strain>
    </source>
</reference>
<accession>A0AAN6NIM6</accession>
<comment type="caution">
    <text evidence="1">The sequence shown here is derived from an EMBL/GenBank/DDBJ whole genome shotgun (WGS) entry which is preliminary data.</text>
</comment>
<name>A0AAN6NIM6_9PEZI</name>
<organism evidence="1 2">
    <name type="scientific">Pseudoneurospora amorphoporcata</name>
    <dbReference type="NCBI Taxonomy" id="241081"/>
    <lineage>
        <taxon>Eukaryota</taxon>
        <taxon>Fungi</taxon>
        <taxon>Dikarya</taxon>
        <taxon>Ascomycota</taxon>
        <taxon>Pezizomycotina</taxon>
        <taxon>Sordariomycetes</taxon>
        <taxon>Sordariomycetidae</taxon>
        <taxon>Sordariales</taxon>
        <taxon>Sordariaceae</taxon>
        <taxon>Pseudoneurospora</taxon>
    </lineage>
</organism>
<gene>
    <name evidence="1" type="ORF">QBC32DRAFT_357768</name>
</gene>